<dbReference type="GeneID" id="93508195"/>
<feature type="region of interest" description="Disordered" evidence="1">
    <location>
        <begin position="124"/>
        <end position="167"/>
    </location>
</feature>
<gene>
    <name evidence="2" type="ORF">ACH4WX_15180</name>
</gene>
<feature type="compositionally biased region" description="Low complexity" evidence="1">
    <location>
        <begin position="130"/>
        <end position="141"/>
    </location>
</feature>
<comment type="caution">
    <text evidence="2">The sequence shown here is derived from an EMBL/GenBank/DDBJ whole genome shotgun (WGS) entry which is preliminary data.</text>
</comment>
<organism evidence="2 3">
    <name type="scientific">Nocardia carnea</name>
    <dbReference type="NCBI Taxonomy" id="37328"/>
    <lineage>
        <taxon>Bacteria</taxon>
        <taxon>Bacillati</taxon>
        <taxon>Actinomycetota</taxon>
        <taxon>Actinomycetes</taxon>
        <taxon>Mycobacteriales</taxon>
        <taxon>Nocardiaceae</taxon>
        <taxon>Nocardia</taxon>
    </lineage>
</organism>
<accession>A0ABW7TPL2</accession>
<protein>
    <recommendedName>
        <fullName evidence="4">Roadblock/LAMTOR2 domain-containing protein</fullName>
    </recommendedName>
</protein>
<evidence type="ECO:0000313" key="3">
    <source>
        <dbReference type="Proteomes" id="UP001611263"/>
    </source>
</evidence>
<evidence type="ECO:0000256" key="1">
    <source>
        <dbReference type="SAM" id="MobiDB-lite"/>
    </source>
</evidence>
<keyword evidence="3" id="KW-1185">Reference proteome</keyword>
<reference evidence="2 3" key="1">
    <citation type="submission" date="2024-10" db="EMBL/GenBank/DDBJ databases">
        <title>The Natural Products Discovery Center: Release of the First 8490 Sequenced Strains for Exploring Actinobacteria Biosynthetic Diversity.</title>
        <authorList>
            <person name="Kalkreuter E."/>
            <person name="Kautsar S.A."/>
            <person name="Yang D."/>
            <person name="Bader C.D."/>
            <person name="Teijaro C.N."/>
            <person name="Fluegel L."/>
            <person name="Davis C.M."/>
            <person name="Simpson J.R."/>
            <person name="Lauterbach L."/>
            <person name="Steele A.D."/>
            <person name="Gui C."/>
            <person name="Meng S."/>
            <person name="Li G."/>
            <person name="Viehrig K."/>
            <person name="Ye F."/>
            <person name="Su P."/>
            <person name="Kiefer A.F."/>
            <person name="Nichols A."/>
            <person name="Cepeda A.J."/>
            <person name="Yan W."/>
            <person name="Fan B."/>
            <person name="Jiang Y."/>
            <person name="Adhikari A."/>
            <person name="Zheng C.-J."/>
            <person name="Schuster L."/>
            <person name="Cowan T.M."/>
            <person name="Smanski M.J."/>
            <person name="Chevrette M.G."/>
            <person name="De Carvalho L.P.S."/>
            <person name="Shen B."/>
        </authorList>
    </citation>
    <scope>NUCLEOTIDE SEQUENCE [LARGE SCALE GENOMIC DNA]</scope>
    <source>
        <strain evidence="2 3">NPDC020568</strain>
    </source>
</reference>
<proteinExistence type="predicted"/>
<evidence type="ECO:0000313" key="2">
    <source>
        <dbReference type="EMBL" id="MFI1462053.1"/>
    </source>
</evidence>
<dbReference type="RefSeq" id="WP_231508306.1">
    <property type="nucleotide sequence ID" value="NZ_JBIRUQ010000003.1"/>
</dbReference>
<name>A0ABW7TPL2_9NOCA</name>
<sequence length="167" mass="17029">MIGIDGCLERIMDIPGARSVTLVDGASGLAVAGAGRHELVDQHEDAATTTDVVRAVLGCPALATGADDDITEIIVCGSGGYHLIDLVRGDFEGRLFVHALFDEDSGNLAMARFRLRGILADLTADDRGPEPATEGGRAPAGPAGGGHGTEPDQGGHGVEPAEDGYGN</sequence>
<dbReference type="Proteomes" id="UP001611263">
    <property type="component" value="Unassembled WGS sequence"/>
</dbReference>
<dbReference type="EMBL" id="JBIRUQ010000003">
    <property type="protein sequence ID" value="MFI1462053.1"/>
    <property type="molecule type" value="Genomic_DNA"/>
</dbReference>
<evidence type="ECO:0008006" key="4">
    <source>
        <dbReference type="Google" id="ProtNLM"/>
    </source>
</evidence>